<accession>A0ABW5QEI4</accession>
<evidence type="ECO:0000313" key="1">
    <source>
        <dbReference type="EMBL" id="MFD2640220.1"/>
    </source>
</evidence>
<dbReference type="Proteomes" id="UP001597452">
    <property type="component" value="Unassembled WGS sequence"/>
</dbReference>
<sequence>MTNWASQAFTTEDRLRVANQILDVLKEKYKESLIAVAIEGSTAKGLDAPESDLELRVLLDTKYDYHWI</sequence>
<comment type="caution">
    <text evidence="1">The sequence shown here is derived from an EMBL/GenBank/DDBJ whole genome shotgun (WGS) entry which is preliminary data.</text>
</comment>
<reference evidence="2" key="1">
    <citation type="journal article" date="2019" name="Int. J. Syst. Evol. Microbiol.">
        <title>The Global Catalogue of Microorganisms (GCM) 10K type strain sequencing project: providing services to taxonomists for standard genome sequencing and annotation.</title>
        <authorList>
            <consortium name="The Broad Institute Genomics Platform"/>
            <consortium name="The Broad Institute Genome Sequencing Center for Infectious Disease"/>
            <person name="Wu L."/>
            <person name="Ma J."/>
        </authorList>
    </citation>
    <scope>NUCLEOTIDE SEQUENCE [LARGE SCALE GENOMIC DNA]</scope>
    <source>
        <strain evidence="2">TISTR 1571</strain>
    </source>
</reference>
<dbReference type="InterPro" id="IPR043519">
    <property type="entry name" value="NT_sf"/>
</dbReference>
<proteinExistence type="predicted"/>
<gene>
    <name evidence="1" type="ORF">ACFSW4_15230</name>
</gene>
<keyword evidence="2" id="KW-1185">Reference proteome</keyword>
<dbReference type="Gene3D" id="3.30.460.10">
    <property type="entry name" value="Beta Polymerase, domain 2"/>
    <property type="match status" value="1"/>
</dbReference>
<dbReference type="EMBL" id="JBHUMZ010000052">
    <property type="protein sequence ID" value="MFD2640220.1"/>
    <property type="molecule type" value="Genomic_DNA"/>
</dbReference>
<dbReference type="SUPFAM" id="SSF81301">
    <property type="entry name" value="Nucleotidyltransferase"/>
    <property type="match status" value="1"/>
</dbReference>
<organism evidence="1 2">
    <name type="scientific">Piscibacillus salipiscarius</name>
    <dbReference type="NCBI Taxonomy" id="299480"/>
    <lineage>
        <taxon>Bacteria</taxon>
        <taxon>Bacillati</taxon>
        <taxon>Bacillota</taxon>
        <taxon>Bacilli</taxon>
        <taxon>Bacillales</taxon>
        <taxon>Bacillaceae</taxon>
        <taxon>Piscibacillus</taxon>
    </lineage>
</organism>
<name>A0ABW5QEI4_9BACI</name>
<dbReference type="RefSeq" id="WP_054753300.1">
    <property type="nucleotide sequence ID" value="NZ_JBHUMZ010000052.1"/>
</dbReference>
<protein>
    <submittedName>
        <fullName evidence="1">Uncharacterized protein</fullName>
    </submittedName>
</protein>
<evidence type="ECO:0000313" key="2">
    <source>
        <dbReference type="Proteomes" id="UP001597452"/>
    </source>
</evidence>